<dbReference type="OrthoDB" id="414698at2759"/>
<proteinExistence type="predicted"/>
<gene>
    <name evidence="1" type="ORF">CGOC_LOCUS13433</name>
</gene>
<organism evidence="1 2">
    <name type="scientific">Cylicostephanus goldi</name>
    <name type="common">Nematode worm</name>
    <dbReference type="NCBI Taxonomy" id="71465"/>
    <lineage>
        <taxon>Eukaryota</taxon>
        <taxon>Metazoa</taxon>
        <taxon>Ecdysozoa</taxon>
        <taxon>Nematoda</taxon>
        <taxon>Chromadorea</taxon>
        <taxon>Rhabditida</taxon>
        <taxon>Rhabditina</taxon>
        <taxon>Rhabditomorpha</taxon>
        <taxon>Strongyloidea</taxon>
        <taxon>Strongylidae</taxon>
        <taxon>Cylicostephanus</taxon>
    </lineage>
</organism>
<dbReference type="EMBL" id="UYRV01131379">
    <property type="protein sequence ID" value="VDN37286.1"/>
    <property type="molecule type" value="Genomic_DNA"/>
</dbReference>
<name>A0A3P7R2A5_CYLGO</name>
<evidence type="ECO:0000313" key="2">
    <source>
        <dbReference type="Proteomes" id="UP000271889"/>
    </source>
</evidence>
<sequence length="70" mass="7886">MSAPLVPNVDPGERGDVRGWWFSKEDNQFSSRDVCSIATGFEQSVGGLLIFVRFSFFPYFPFPCCQLACK</sequence>
<accession>A0A3P7R2A5</accession>
<keyword evidence="2" id="KW-1185">Reference proteome</keyword>
<reference evidence="1 2" key="1">
    <citation type="submission" date="2018-11" db="EMBL/GenBank/DDBJ databases">
        <authorList>
            <consortium name="Pathogen Informatics"/>
        </authorList>
    </citation>
    <scope>NUCLEOTIDE SEQUENCE [LARGE SCALE GENOMIC DNA]</scope>
</reference>
<protein>
    <submittedName>
        <fullName evidence="1">Uncharacterized protein</fullName>
    </submittedName>
</protein>
<evidence type="ECO:0000313" key="1">
    <source>
        <dbReference type="EMBL" id="VDN37286.1"/>
    </source>
</evidence>
<dbReference type="Proteomes" id="UP000271889">
    <property type="component" value="Unassembled WGS sequence"/>
</dbReference>
<dbReference type="AlphaFoldDB" id="A0A3P7R2A5"/>